<dbReference type="InterPro" id="IPR044868">
    <property type="entry name" value="Rpn13/ADRM1_Pru"/>
</dbReference>
<feature type="region of interest" description="Disordered" evidence="1">
    <location>
        <begin position="17"/>
        <end position="65"/>
    </location>
</feature>
<feature type="region of interest" description="Disordered" evidence="1">
    <location>
        <begin position="156"/>
        <end position="234"/>
    </location>
</feature>
<feature type="domain" description="Pru" evidence="2">
    <location>
        <begin position="290"/>
        <end position="409"/>
    </location>
</feature>
<dbReference type="Pfam" id="PF04683">
    <property type="entry name" value="Rpn13_ADRM1_Pru"/>
    <property type="match status" value="1"/>
</dbReference>
<evidence type="ECO:0000259" key="2">
    <source>
        <dbReference type="PROSITE" id="PS51917"/>
    </source>
</evidence>
<accession>A0AAF5DK56</accession>
<protein>
    <submittedName>
        <fullName evidence="4">Pru domain-containing protein</fullName>
    </submittedName>
</protein>
<evidence type="ECO:0000256" key="1">
    <source>
        <dbReference type="SAM" id="MobiDB-lite"/>
    </source>
</evidence>
<evidence type="ECO:0000313" key="4">
    <source>
        <dbReference type="WBParaSite" id="TCONS_00012608.p1"/>
    </source>
</evidence>
<feature type="compositionally biased region" description="Basic and acidic residues" evidence="1">
    <location>
        <begin position="215"/>
        <end position="228"/>
    </location>
</feature>
<dbReference type="InterPro" id="IPR038633">
    <property type="entry name" value="Rpn13/ADRM1_Pru_sf"/>
</dbReference>
<organism evidence="3 4">
    <name type="scientific">Strongyloides stercoralis</name>
    <name type="common">Threadworm</name>
    <dbReference type="NCBI Taxonomy" id="6248"/>
    <lineage>
        <taxon>Eukaryota</taxon>
        <taxon>Metazoa</taxon>
        <taxon>Ecdysozoa</taxon>
        <taxon>Nematoda</taxon>
        <taxon>Chromadorea</taxon>
        <taxon>Rhabditida</taxon>
        <taxon>Tylenchina</taxon>
        <taxon>Panagrolaimomorpha</taxon>
        <taxon>Strongyloidoidea</taxon>
        <taxon>Strongyloididae</taxon>
        <taxon>Strongyloides</taxon>
    </lineage>
</organism>
<feature type="compositionally biased region" description="Basic and acidic residues" evidence="1">
    <location>
        <begin position="579"/>
        <end position="600"/>
    </location>
</feature>
<dbReference type="PROSITE" id="PS51917">
    <property type="entry name" value="PRU"/>
    <property type="match status" value="1"/>
</dbReference>
<reference evidence="4" key="1">
    <citation type="submission" date="2024-02" db="UniProtKB">
        <authorList>
            <consortium name="WormBaseParasite"/>
        </authorList>
    </citation>
    <scope>IDENTIFICATION</scope>
</reference>
<dbReference type="Gene3D" id="2.30.29.70">
    <property type="entry name" value="Proteasomal ubiquitin receptor Rpn13/ADRM1"/>
    <property type="match status" value="1"/>
</dbReference>
<feature type="region of interest" description="Disordered" evidence="1">
    <location>
        <begin position="526"/>
        <end position="600"/>
    </location>
</feature>
<keyword evidence="3" id="KW-1185">Reference proteome</keyword>
<proteinExistence type="predicted"/>
<dbReference type="AlphaFoldDB" id="A0AAF5DK56"/>
<name>A0AAF5DK56_STRER</name>
<sequence>MNVKDIMEENNEKIETIKKNDRSVKNNLKKKNKKSSKKKEVKNDKESKSKNVTRSTGVLPRRSRRKVFNESKSVYSYFDDDKMSKRRINSVSDNDELDEKKDKMNKKELQDYKNRLEVKNAFKLIVSDLEENIKSDVNFTQIPTKADIAEAKKKAEAKKNSSKLQSKNDVSNVKTNTKPNKNISPTIPNANISNLEKKNTSNVNLLQKTSGVKLSDGEKKIKSNEKSKKSIPNLDDFSGKSIDKVASVSYLIDSDLSVESSSDENTSQEDETIHPNMDAFVKDTFSSIDNSESLLYKLKCDRFVPENKDSQNTSEVKNKTEKGILFLVKTKSNQAYFCWMNSETNTIVDDYVLFQNNIRFKEMVKYSNSCIVKLELLNNNKEIYYWIYDSEEFKNDEVFKKVENVRGCSDFNYNFPGVPFLNYGILSSSNKCNVEVSQFLNLDEITQLFNLWEYKVDESNRILSECDKKIEKHLDILKLIKEGFLDDHNFEQSGEVFDIKPLQRILKNALDFYDLLKAISKGKVSKNKNEEEVKSSPSSLPFKNIAKTADLEKHGKQIQNQSGNPKGKIKKATRNNHLGSDKKSSTKFPKKESNNKNKKA</sequence>
<evidence type="ECO:0000313" key="3">
    <source>
        <dbReference type="Proteomes" id="UP000035681"/>
    </source>
</evidence>
<feature type="compositionally biased region" description="Basic residues" evidence="1">
    <location>
        <begin position="27"/>
        <end position="40"/>
    </location>
</feature>
<feature type="compositionally biased region" description="Polar residues" evidence="1">
    <location>
        <begin position="162"/>
        <end position="212"/>
    </location>
</feature>
<dbReference type="Proteomes" id="UP000035681">
    <property type="component" value="Unplaced"/>
</dbReference>
<dbReference type="WBParaSite" id="TCONS_00012608.p1">
    <property type="protein sequence ID" value="TCONS_00012608.p1"/>
    <property type="gene ID" value="XLOC_008268"/>
</dbReference>